<evidence type="ECO:0000259" key="7">
    <source>
        <dbReference type="SMART" id="SM00893"/>
    </source>
</evidence>
<evidence type="ECO:0000256" key="2">
    <source>
        <dbReference type="ARBA" id="ARBA00022448"/>
    </source>
</evidence>
<gene>
    <name evidence="8" type="ORF">ACFQEV_06860</name>
</gene>
<keyword evidence="5" id="KW-0249">Electron transport</keyword>
<accession>A0ABD5U1T3</accession>
<feature type="region of interest" description="Disordered" evidence="6">
    <location>
        <begin position="552"/>
        <end position="594"/>
    </location>
</feature>
<proteinExistence type="inferred from homology"/>
<evidence type="ECO:0000256" key="4">
    <source>
        <dbReference type="ARBA" id="ARBA00022827"/>
    </source>
</evidence>
<reference evidence="8 9" key="1">
    <citation type="journal article" date="2019" name="Int. J. Syst. Evol. Microbiol.">
        <title>The Global Catalogue of Microorganisms (GCM) 10K type strain sequencing project: providing services to taxonomists for standard genome sequencing and annotation.</title>
        <authorList>
            <consortium name="The Broad Institute Genomics Platform"/>
            <consortium name="The Broad Institute Genome Sequencing Center for Infectious Disease"/>
            <person name="Wu L."/>
            <person name="Ma J."/>
        </authorList>
    </citation>
    <scope>NUCLEOTIDE SEQUENCE [LARGE SCALE GENOMIC DNA]</scope>
    <source>
        <strain evidence="8 9">YIM 94188</strain>
    </source>
</reference>
<name>A0ABD5U1T3_9EURY</name>
<keyword evidence="9" id="KW-1185">Reference proteome</keyword>
<evidence type="ECO:0000313" key="8">
    <source>
        <dbReference type="EMBL" id="MFC6824717.1"/>
    </source>
</evidence>
<organism evidence="8 9">
    <name type="scientific">Halopelagius fulvigenes</name>
    <dbReference type="NCBI Taxonomy" id="1198324"/>
    <lineage>
        <taxon>Archaea</taxon>
        <taxon>Methanobacteriati</taxon>
        <taxon>Methanobacteriota</taxon>
        <taxon>Stenosarchaea group</taxon>
        <taxon>Halobacteria</taxon>
        <taxon>Halobacteriales</taxon>
        <taxon>Haloferacaceae</taxon>
    </lineage>
</organism>
<keyword evidence="3" id="KW-0285">Flavoprotein</keyword>
<dbReference type="RefSeq" id="WP_379694007.1">
    <property type="nucleotide sequence ID" value="NZ_JBHSXH010000009.1"/>
</dbReference>
<dbReference type="InterPro" id="IPR029035">
    <property type="entry name" value="DHS-like_NAD/FAD-binding_dom"/>
</dbReference>
<dbReference type="InterPro" id="IPR014730">
    <property type="entry name" value="ETF_a/b_N"/>
</dbReference>
<comment type="caution">
    <text evidence="8">The sequence shown here is derived from an EMBL/GenBank/DDBJ whole genome shotgun (WGS) entry which is preliminary data.</text>
</comment>
<protein>
    <submittedName>
        <fullName evidence="8">FAD-binding protein</fullName>
    </submittedName>
</protein>
<dbReference type="InterPro" id="IPR014729">
    <property type="entry name" value="Rossmann-like_a/b/a_fold"/>
</dbReference>
<dbReference type="Pfam" id="PF01012">
    <property type="entry name" value="ETF"/>
    <property type="match status" value="1"/>
</dbReference>
<feature type="domain" description="Electron transfer flavoprotein alpha/beta-subunit N-terminal" evidence="7">
    <location>
        <begin position="160"/>
        <end position="397"/>
    </location>
</feature>
<dbReference type="SUPFAM" id="SSF52402">
    <property type="entry name" value="Adenine nucleotide alpha hydrolases-like"/>
    <property type="match status" value="1"/>
</dbReference>
<sequence length="594" mass="65442">MPEIDPGEYEISALGPELREIEDAEELREILAAERDGKDRDAVISLIESRIEKFEGDEAETDADALDLTEMSTAEVGNALTDVDDPEELESILEREEAGEDRDGVKRLVRNRLDSVRGSEEGEEAGEERASPEERHPELDHPTNDKRHVRALEGGVYRDMWVYCETQAGELVDVSKEMLGKARELMDDYNEAYGEDERVVAVLVGDDVEKHTEDVIARGADVVVYHEDPRLSRFQHKPYTEIFCDAARAGATHEDGEARGGRDEAWRDYDKPRYVLFPATNNGRDLSALVQAELDSGLASDCSGLYIEDEVISNPVKTGTAGDKKKFERVLHMKRPDFSGFEYSTILCLDNPTREFHPQGASVIPGSFDVPEPDAEREGEVIEHDAPVDDDWFRVSVTDYDRLDEGVDLTGNDVIVAVGRGIGDAPTRGMELALELADQFENADVGVSRGIVTGSYQFEGHVEQYTTEDRQIGETGQVVAPDLYVAAGISGAVQHKVGMDESETIVAVNTDPEARIRDFSDYFVEGDLFEVLPRLTAALKEGRTDFASVAVSGDAAATDGGRRSDSHLDEQRSPARRTKPGDADARPTGGEADE</sequence>
<comment type="similarity">
    <text evidence="1">Belongs to the ETF alpha-subunit/FixB family.</text>
</comment>
<dbReference type="InterPro" id="IPR033947">
    <property type="entry name" value="ETF_alpha_N"/>
</dbReference>
<dbReference type="CDD" id="cd01715">
    <property type="entry name" value="ETF_alpha"/>
    <property type="match status" value="1"/>
</dbReference>
<dbReference type="Pfam" id="PF00766">
    <property type="entry name" value="ETF_alpha"/>
    <property type="match status" value="1"/>
</dbReference>
<dbReference type="Gene3D" id="3.40.50.1220">
    <property type="entry name" value="TPP-binding domain"/>
    <property type="match status" value="1"/>
</dbReference>
<keyword evidence="4" id="KW-0274">FAD</keyword>
<evidence type="ECO:0000313" key="9">
    <source>
        <dbReference type="Proteomes" id="UP001596408"/>
    </source>
</evidence>
<dbReference type="EMBL" id="JBHSXH010000009">
    <property type="protein sequence ID" value="MFC6824717.1"/>
    <property type="molecule type" value="Genomic_DNA"/>
</dbReference>
<dbReference type="Proteomes" id="UP001596408">
    <property type="component" value="Unassembled WGS sequence"/>
</dbReference>
<dbReference type="InterPro" id="IPR014731">
    <property type="entry name" value="ETF_asu_C"/>
</dbReference>
<feature type="region of interest" description="Disordered" evidence="6">
    <location>
        <begin position="116"/>
        <end position="147"/>
    </location>
</feature>
<dbReference type="SMART" id="SM00893">
    <property type="entry name" value="ETF"/>
    <property type="match status" value="1"/>
</dbReference>
<evidence type="ECO:0000256" key="5">
    <source>
        <dbReference type="ARBA" id="ARBA00022982"/>
    </source>
</evidence>
<dbReference type="PROSITE" id="PS00696">
    <property type="entry name" value="ETF_ALPHA"/>
    <property type="match status" value="1"/>
</dbReference>
<feature type="compositionally biased region" description="Basic and acidic residues" evidence="6">
    <location>
        <begin position="560"/>
        <end position="585"/>
    </location>
</feature>
<feature type="compositionally biased region" description="Basic and acidic residues" evidence="6">
    <location>
        <begin position="127"/>
        <end position="146"/>
    </location>
</feature>
<dbReference type="InterPro" id="IPR001308">
    <property type="entry name" value="ETF_a/FixB"/>
</dbReference>
<dbReference type="SUPFAM" id="SSF52467">
    <property type="entry name" value="DHS-like NAD/FAD-binding domain"/>
    <property type="match status" value="1"/>
</dbReference>
<dbReference type="PANTHER" id="PTHR43153">
    <property type="entry name" value="ELECTRON TRANSFER FLAVOPROTEIN ALPHA"/>
    <property type="match status" value="1"/>
</dbReference>
<dbReference type="Gene3D" id="3.40.50.620">
    <property type="entry name" value="HUPs"/>
    <property type="match status" value="1"/>
</dbReference>
<dbReference type="InterPro" id="IPR018206">
    <property type="entry name" value="ETF_asu_C_CS"/>
</dbReference>
<evidence type="ECO:0000256" key="6">
    <source>
        <dbReference type="SAM" id="MobiDB-lite"/>
    </source>
</evidence>
<keyword evidence="2" id="KW-0813">Transport</keyword>
<dbReference type="PANTHER" id="PTHR43153:SF1">
    <property type="entry name" value="ELECTRON TRANSFER FLAVOPROTEIN SUBUNIT ALPHA, MITOCHONDRIAL"/>
    <property type="match status" value="1"/>
</dbReference>
<evidence type="ECO:0000256" key="3">
    <source>
        <dbReference type="ARBA" id="ARBA00022630"/>
    </source>
</evidence>
<dbReference type="AlphaFoldDB" id="A0ABD5U1T3"/>
<evidence type="ECO:0000256" key="1">
    <source>
        <dbReference type="ARBA" id="ARBA00005817"/>
    </source>
</evidence>